<gene>
    <name evidence="2" type="ORF">F0Q34_06220</name>
</gene>
<dbReference type="Pfam" id="PF08241">
    <property type="entry name" value="Methyltransf_11"/>
    <property type="match status" value="1"/>
</dbReference>
<dbReference type="Gene3D" id="3.40.50.150">
    <property type="entry name" value="Vaccinia Virus protein VP39"/>
    <property type="match status" value="1"/>
</dbReference>
<proteinExistence type="predicted"/>
<evidence type="ECO:0000313" key="2">
    <source>
        <dbReference type="EMBL" id="KAA2213665.1"/>
    </source>
</evidence>
<dbReference type="Proteomes" id="UP000322110">
    <property type="component" value="Unassembled WGS sequence"/>
</dbReference>
<dbReference type="OrthoDB" id="9791837at2"/>
<reference evidence="2 3" key="1">
    <citation type="journal article" date="2015" name="Int. J. Syst. Evol. Microbiol.">
        <title>Roseomonas oryzae sp. nov., isolated from paddy rhizosphere soil.</title>
        <authorList>
            <person name="Ramaprasad E.V."/>
            <person name="Sasikala Ch."/>
            <person name="Ramana Ch.V."/>
        </authorList>
    </citation>
    <scope>NUCLEOTIDE SEQUENCE [LARGE SCALE GENOMIC DNA]</scope>
    <source>
        <strain evidence="2 3">KCTC 42542</strain>
    </source>
</reference>
<dbReference type="RefSeq" id="WP_149811322.1">
    <property type="nucleotide sequence ID" value="NZ_VUKA01000002.1"/>
</dbReference>
<dbReference type="GO" id="GO:0032259">
    <property type="term" value="P:methylation"/>
    <property type="evidence" value="ECO:0007669"/>
    <property type="project" value="UniProtKB-KW"/>
</dbReference>
<dbReference type="EMBL" id="VUKA01000002">
    <property type="protein sequence ID" value="KAA2213665.1"/>
    <property type="molecule type" value="Genomic_DNA"/>
</dbReference>
<dbReference type="PANTHER" id="PTHR43861:SF1">
    <property type="entry name" value="TRANS-ACONITATE 2-METHYLTRANSFERASE"/>
    <property type="match status" value="1"/>
</dbReference>
<dbReference type="InterPro" id="IPR013216">
    <property type="entry name" value="Methyltransf_11"/>
</dbReference>
<protein>
    <submittedName>
        <fullName evidence="2">Methyltransferase domain-containing protein</fullName>
    </submittedName>
</protein>
<name>A0A5B2TI32_9PROT</name>
<sequence>MTGSTTPSVFLSVQAAYDRWAPAYDEADNPMVFVARHALGAMAPALRGRSVVEFGCGTGQNLSLLRAWGAGPLCGFDLSAGMLAAARARDPLLRLWRQDMAQPVPLADARADAVLFSLTLEHVADPRPPLAEARRLLRPGGRVLVLEIHPWLALAGVGAHFQDGEREVRMPTVAHDIADYLNSFAACGLRVEACREWRPRDLDQPVPARVMKRGPDMPILIAFTASAT</sequence>
<dbReference type="GO" id="GO:0008757">
    <property type="term" value="F:S-adenosylmethionine-dependent methyltransferase activity"/>
    <property type="evidence" value="ECO:0007669"/>
    <property type="project" value="InterPro"/>
</dbReference>
<keyword evidence="2" id="KW-0489">Methyltransferase</keyword>
<comment type="caution">
    <text evidence="2">The sequence shown here is derived from an EMBL/GenBank/DDBJ whole genome shotgun (WGS) entry which is preliminary data.</text>
</comment>
<feature type="domain" description="Methyltransferase type 11" evidence="1">
    <location>
        <begin position="53"/>
        <end position="144"/>
    </location>
</feature>
<keyword evidence="2" id="KW-0808">Transferase</keyword>
<evidence type="ECO:0000259" key="1">
    <source>
        <dbReference type="Pfam" id="PF08241"/>
    </source>
</evidence>
<dbReference type="PANTHER" id="PTHR43861">
    <property type="entry name" value="TRANS-ACONITATE 2-METHYLTRANSFERASE-RELATED"/>
    <property type="match status" value="1"/>
</dbReference>
<organism evidence="2 3">
    <name type="scientific">Teichococcus oryzae</name>
    <dbReference type="NCBI Taxonomy" id="1608942"/>
    <lineage>
        <taxon>Bacteria</taxon>
        <taxon>Pseudomonadati</taxon>
        <taxon>Pseudomonadota</taxon>
        <taxon>Alphaproteobacteria</taxon>
        <taxon>Acetobacterales</taxon>
        <taxon>Roseomonadaceae</taxon>
        <taxon>Roseomonas</taxon>
    </lineage>
</organism>
<accession>A0A5B2TI32</accession>
<dbReference type="SUPFAM" id="SSF53335">
    <property type="entry name" value="S-adenosyl-L-methionine-dependent methyltransferases"/>
    <property type="match status" value="1"/>
</dbReference>
<dbReference type="AlphaFoldDB" id="A0A5B2TI32"/>
<dbReference type="CDD" id="cd02440">
    <property type="entry name" value="AdoMet_MTases"/>
    <property type="match status" value="1"/>
</dbReference>
<dbReference type="InterPro" id="IPR029063">
    <property type="entry name" value="SAM-dependent_MTases_sf"/>
</dbReference>
<evidence type="ECO:0000313" key="3">
    <source>
        <dbReference type="Proteomes" id="UP000322110"/>
    </source>
</evidence>
<keyword evidence="3" id="KW-1185">Reference proteome</keyword>